<dbReference type="Gene3D" id="3.20.20.80">
    <property type="entry name" value="Glycosidases"/>
    <property type="match status" value="1"/>
</dbReference>
<evidence type="ECO:0000313" key="8">
    <source>
        <dbReference type="Proteomes" id="UP001204144"/>
    </source>
</evidence>
<dbReference type="AlphaFoldDB" id="A0AAE3H6C2"/>
<dbReference type="InterPro" id="IPR017853">
    <property type="entry name" value="GH"/>
</dbReference>
<dbReference type="EMBL" id="RJUF01000186">
    <property type="protein sequence ID" value="MCP9765688.1"/>
    <property type="molecule type" value="Genomic_DNA"/>
</dbReference>
<feature type="signal peptide" evidence="5">
    <location>
        <begin position="1"/>
        <end position="20"/>
    </location>
</feature>
<dbReference type="Proteomes" id="UP001204144">
    <property type="component" value="Unassembled WGS sequence"/>
</dbReference>
<dbReference type="InterPro" id="IPR001547">
    <property type="entry name" value="Glyco_hydro_5"/>
</dbReference>
<dbReference type="SMART" id="SM00089">
    <property type="entry name" value="PKD"/>
    <property type="match status" value="3"/>
</dbReference>
<comment type="caution">
    <text evidence="7">The sequence shown here is derived from an EMBL/GenBank/DDBJ whole genome shotgun (WGS) entry which is preliminary data.</text>
</comment>
<dbReference type="InterPro" id="IPR013783">
    <property type="entry name" value="Ig-like_fold"/>
</dbReference>
<comment type="catalytic activity">
    <reaction evidence="1">
        <text>Random hydrolysis of (1-&gt;4)-beta-D-mannosidic linkages in mannans, galactomannans and glucomannans.</text>
        <dbReference type="EC" id="3.2.1.78"/>
    </reaction>
</comment>
<dbReference type="Pfam" id="PF18911">
    <property type="entry name" value="PKD_4"/>
    <property type="match status" value="1"/>
</dbReference>
<dbReference type="Pfam" id="PF18962">
    <property type="entry name" value="Por_Secre_tail"/>
    <property type="match status" value="1"/>
</dbReference>
<dbReference type="RefSeq" id="WP_255039404.1">
    <property type="nucleotide sequence ID" value="NZ_RJUF01000186.1"/>
</dbReference>
<dbReference type="GO" id="GO:0000272">
    <property type="term" value="P:polysaccharide catabolic process"/>
    <property type="evidence" value="ECO:0007669"/>
    <property type="project" value="InterPro"/>
</dbReference>
<reference evidence="7 8" key="1">
    <citation type="submission" date="2018-11" db="EMBL/GenBank/DDBJ databases">
        <title>Novel bacteria species description.</title>
        <authorList>
            <person name="Han J.-H."/>
        </authorList>
    </citation>
    <scope>NUCLEOTIDE SEQUENCE [LARGE SCALE GENOMIC DNA]</scope>
    <source>
        <strain evidence="7 8">KCTC23259</strain>
    </source>
</reference>
<dbReference type="InterPro" id="IPR022409">
    <property type="entry name" value="PKD/Chitinase_dom"/>
</dbReference>
<dbReference type="PROSITE" id="PS50093">
    <property type="entry name" value="PKD"/>
    <property type="match status" value="1"/>
</dbReference>
<dbReference type="EC" id="3.2.1.78" evidence="2"/>
<dbReference type="InterPro" id="IPR000601">
    <property type="entry name" value="PKD_dom"/>
</dbReference>
<dbReference type="Pfam" id="PF00150">
    <property type="entry name" value="Cellulase"/>
    <property type="match status" value="1"/>
</dbReference>
<keyword evidence="8" id="KW-1185">Reference proteome</keyword>
<protein>
    <recommendedName>
        <fullName evidence="2">mannan endo-1,4-beta-mannosidase</fullName>
        <ecNumber evidence="2">3.2.1.78</ecNumber>
    </recommendedName>
</protein>
<evidence type="ECO:0000313" key="7">
    <source>
        <dbReference type="EMBL" id="MCP9765688.1"/>
    </source>
</evidence>
<accession>A0AAE3H6C2</accession>
<feature type="domain" description="PKD" evidence="6">
    <location>
        <begin position="176"/>
        <end position="263"/>
    </location>
</feature>
<dbReference type="NCBIfam" id="TIGR04183">
    <property type="entry name" value="Por_Secre_tail"/>
    <property type="match status" value="1"/>
</dbReference>
<dbReference type="SUPFAM" id="SSF51445">
    <property type="entry name" value="(Trans)glycosidases"/>
    <property type="match status" value="1"/>
</dbReference>
<feature type="chain" id="PRO_5041964918" description="mannan endo-1,4-beta-mannosidase" evidence="5">
    <location>
        <begin position="21"/>
        <end position="1091"/>
    </location>
</feature>
<dbReference type="InterPro" id="IPR035986">
    <property type="entry name" value="PKD_dom_sf"/>
</dbReference>
<evidence type="ECO:0000256" key="3">
    <source>
        <dbReference type="ARBA" id="ARBA00022801"/>
    </source>
</evidence>
<evidence type="ECO:0000256" key="5">
    <source>
        <dbReference type="SAM" id="SignalP"/>
    </source>
</evidence>
<keyword evidence="5" id="KW-0732">Signal</keyword>
<dbReference type="PANTHER" id="PTHR31451">
    <property type="match status" value="1"/>
</dbReference>
<dbReference type="InterPro" id="IPR045053">
    <property type="entry name" value="MAN-like"/>
</dbReference>
<organism evidence="7 8">
    <name type="scientific">Lacihabitans soyangensis</name>
    <dbReference type="NCBI Taxonomy" id="869394"/>
    <lineage>
        <taxon>Bacteria</taxon>
        <taxon>Pseudomonadati</taxon>
        <taxon>Bacteroidota</taxon>
        <taxon>Cytophagia</taxon>
        <taxon>Cytophagales</taxon>
        <taxon>Leadbetterellaceae</taxon>
        <taxon>Lacihabitans</taxon>
    </lineage>
</organism>
<dbReference type="Gene3D" id="2.60.40.10">
    <property type="entry name" value="Immunoglobulins"/>
    <property type="match status" value="3"/>
</dbReference>
<dbReference type="Pfam" id="PF22352">
    <property type="entry name" value="K319L-like_PKD"/>
    <property type="match status" value="1"/>
</dbReference>
<dbReference type="CDD" id="cd00146">
    <property type="entry name" value="PKD"/>
    <property type="match status" value="2"/>
</dbReference>
<evidence type="ECO:0000256" key="4">
    <source>
        <dbReference type="ARBA" id="ARBA00023295"/>
    </source>
</evidence>
<evidence type="ECO:0000259" key="6">
    <source>
        <dbReference type="PROSITE" id="PS50093"/>
    </source>
</evidence>
<gene>
    <name evidence="7" type="ORF">EGI31_22360</name>
</gene>
<evidence type="ECO:0000256" key="2">
    <source>
        <dbReference type="ARBA" id="ARBA00012706"/>
    </source>
</evidence>
<dbReference type="SUPFAM" id="SSF49299">
    <property type="entry name" value="PKD domain"/>
    <property type="match status" value="3"/>
</dbReference>
<keyword evidence="3" id="KW-0378">Hydrolase</keyword>
<evidence type="ECO:0000256" key="1">
    <source>
        <dbReference type="ARBA" id="ARBA00001678"/>
    </source>
</evidence>
<dbReference type="InterPro" id="IPR026444">
    <property type="entry name" value="Secre_tail"/>
</dbReference>
<dbReference type="GO" id="GO:0004553">
    <property type="term" value="F:hydrolase activity, hydrolyzing O-glycosyl compounds"/>
    <property type="evidence" value="ECO:0007669"/>
    <property type="project" value="InterPro"/>
</dbReference>
<proteinExistence type="predicted"/>
<sequence>MKIKDLFSVLLFFSFLGGNAQVIADFETASQTPIIAFGTEAKVVDNPDTMGNKSKKVLYYKKEVGSWKFVGLTFPAKHFIGKNDVLSFKIRSSTKGRVYPKVWLGSMVVVENWAFEYNFQPEPNNWTECKLDISKVPNVNFDKIEIAASVDNDALAADVYIDDIRLYNSASPNGEPIISFIASTTKVQVNQTIDFDASGSFDIDGGALTFIWDFQDGTSKSNVVKTSHVFLEEGIFDVELTVINQKGVSIKKRIKIYVFANNKLISKLLLSAKKANTNEKIVGEFVLFNDYENPYDPDEVSVDAIIFLPDGKELIVPCFYYIRGYFQGNDWKVDSTQQNWMLRFSSSQIGNHEIILKLTDKSGISFSGVQRVDLLKGSTKGIIGIDSNDKQALRHQSGEMYTPLGINIAWNNTSTYTNLIKSLSQSNANFVRYWQVPFNKQALEWRKDGYTGGIGFYSQQAAAMQDSILNLSEATDMRLQLTLFQHGMFSETVNSNWSDNPYNIAIGGPLGKSEEFFYNETAKKSTKKLIRYIIARWGYSPNVFAWELFNEVQFTGSHPNQSLVWKTAIIDWHEEMTKYIKSLDSFNHIVTSSADDAQCLELDKHTNLDIVQYHVYNSKLLSTQNSKDLNFKEKLTKTGVINGEYGEDIINADVPFEKQRIAIWTGILSRVPHIMWLWNNYPSNPEWAKLFEIPAAFIKNKDFVKDGLVRDWNPIVSEGSLTLATVGLSTANKNYFAILYDEQLQNNITGAVLNLTSIPQGSYKIGYTNTLTGKSTEITSYAAVGINRLLKLPTFSKSLIVSISYIGDVITPVAIAEINTTIIGQGKSITLTGENSYNPDTTMILEYLWNITEKPSASKVSIENLKTQVLILDKAGRYTFVLSVKNGSKVSNVDTVEVYANSTPIANIGKDLESNLGQTIFFDPTLSSDLEKDLLTYKWSLIQSPPKSIKQFITTNPLKPSLFIDEYGEYLISMVVSDPYSSSVPDTIKVSVKEIITFTEPILLDNKFSVYPNPTNNDIIIDFKSNKEPQLCYELLDISGKSLFKGLLVVSPNQLNKLRISLKEIHLQTGIYLLRLFNIDTHFQHKIVFLD</sequence>
<keyword evidence="4" id="KW-0326">Glycosidase</keyword>
<name>A0AAE3H6C2_9BACT</name>